<keyword evidence="4" id="KW-1185">Reference proteome</keyword>
<dbReference type="PANTHER" id="PTHR46401:SF2">
    <property type="entry name" value="GLYCOSYLTRANSFERASE WBBK-RELATED"/>
    <property type="match status" value="1"/>
</dbReference>
<dbReference type="InterPro" id="IPR028098">
    <property type="entry name" value="Glyco_trans_4-like_N"/>
</dbReference>
<dbReference type="GO" id="GO:0009103">
    <property type="term" value="P:lipopolysaccharide biosynthetic process"/>
    <property type="evidence" value="ECO:0007669"/>
    <property type="project" value="TreeGrafter"/>
</dbReference>
<dbReference type="OrthoDB" id="185319at2"/>
<feature type="domain" description="Glycosyltransferase subfamily 4-like N-terminal" evidence="2">
    <location>
        <begin position="21"/>
        <end position="200"/>
    </location>
</feature>
<dbReference type="PANTHER" id="PTHR46401">
    <property type="entry name" value="GLYCOSYLTRANSFERASE WBBK-RELATED"/>
    <property type="match status" value="1"/>
</dbReference>
<dbReference type="Gene3D" id="3.40.50.2000">
    <property type="entry name" value="Glycogen Phosphorylase B"/>
    <property type="match status" value="2"/>
</dbReference>
<evidence type="ECO:0000259" key="2">
    <source>
        <dbReference type="Pfam" id="PF13579"/>
    </source>
</evidence>
<dbReference type="Proteomes" id="UP000251075">
    <property type="component" value="Unassembled WGS sequence"/>
</dbReference>
<evidence type="ECO:0000256" key="1">
    <source>
        <dbReference type="ARBA" id="ARBA00022679"/>
    </source>
</evidence>
<keyword evidence="1" id="KW-0808">Transferase</keyword>
<sequence length="411" mass="45427">MTTVVTVLPLPLEKDSRSIKIAASLARLGFDSVALESLPSSRPDLLPVPVTALGGAKPRAAAAASTQSGGGPLARLRGRMPRFVVERLHLLAMAVGYFVLRPIQGLLRAPRGDLYYLHEYRLFPMVRLLQILRPAAIIYDAHDFYPEVWRKGELSRFWRSTFLPFLSAWEGWVARRADAVVMVGDGVSRLFEQAYGVKPHVLRNCHDCRLERQPATNLREASGIRPDDLLLVSVGNRKPGMAVEQAIEALSRLPTHVHLAFVGRFHDDAAVIAQRFGVAARVHALGAVAPEEVVPYIRSADAALILYWPETGNYENILPNGFFQSISAHLPLLWPTLPDLVGIVGERDVGRKIDPTDPASVAAAVQWLIDNPEATGYARECVRKLAQEVCWEREEEKLGVLVARVLEKVSV</sequence>
<dbReference type="RefSeq" id="WP_112144656.1">
    <property type="nucleotide sequence ID" value="NZ_PGTO01000007.1"/>
</dbReference>
<dbReference type="EMBL" id="PGTO01000007">
    <property type="protein sequence ID" value="RAU21861.1"/>
    <property type="molecule type" value="Genomic_DNA"/>
</dbReference>
<evidence type="ECO:0000313" key="3">
    <source>
        <dbReference type="EMBL" id="RAU21861.1"/>
    </source>
</evidence>
<comment type="caution">
    <text evidence="3">The sequence shown here is derived from an EMBL/GenBank/DDBJ whole genome shotgun (WGS) entry which is preliminary data.</text>
</comment>
<reference evidence="3 4" key="1">
    <citation type="submission" date="2017-11" db="EMBL/GenBank/DDBJ databases">
        <title>Draft genome sequence of magnetotactic bacterium Magnetospirillum kuznetsovii LBB-42.</title>
        <authorList>
            <person name="Grouzdev D.S."/>
            <person name="Rysina M.S."/>
            <person name="Baslerov R.V."/>
            <person name="Koziaeva V."/>
        </authorList>
    </citation>
    <scope>NUCLEOTIDE SEQUENCE [LARGE SCALE GENOMIC DNA]</scope>
    <source>
        <strain evidence="3 4">LBB-42</strain>
    </source>
</reference>
<organism evidence="3 4">
    <name type="scientific">Paramagnetospirillum kuznetsovii</name>
    <dbReference type="NCBI Taxonomy" id="2053833"/>
    <lineage>
        <taxon>Bacteria</taxon>
        <taxon>Pseudomonadati</taxon>
        <taxon>Pseudomonadota</taxon>
        <taxon>Alphaproteobacteria</taxon>
        <taxon>Rhodospirillales</taxon>
        <taxon>Magnetospirillaceae</taxon>
        <taxon>Paramagnetospirillum</taxon>
    </lineage>
</organism>
<dbReference type="Pfam" id="PF13692">
    <property type="entry name" value="Glyco_trans_1_4"/>
    <property type="match status" value="1"/>
</dbReference>
<dbReference type="GO" id="GO:0016757">
    <property type="term" value="F:glycosyltransferase activity"/>
    <property type="evidence" value="ECO:0007669"/>
    <property type="project" value="TreeGrafter"/>
</dbReference>
<dbReference type="AlphaFoldDB" id="A0A364NXQ2"/>
<protein>
    <recommendedName>
        <fullName evidence="2">Glycosyltransferase subfamily 4-like N-terminal domain-containing protein</fullName>
    </recommendedName>
</protein>
<dbReference type="Pfam" id="PF13579">
    <property type="entry name" value="Glyco_trans_4_4"/>
    <property type="match status" value="1"/>
</dbReference>
<gene>
    <name evidence="3" type="ORF">CU669_11185</name>
</gene>
<accession>A0A364NXQ2</accession>
<evidence type="ECO:0000313" key="4">
    <source>
        <dbReference type="Proteomes" id="UP000251075"/>
    </source>
</evidence>
<name>A0A364NXQ2_9PROT</name>
<proteinExistence type="predicted"/>
<dbReference type="CDD" id="cd03801">
    <property type="entry name" value="GT4_PimA-like"/>
    <property type="match status" value="1"/>
</dbReference>
<dbReference type="SUPFAM" id="SSF53756">
    <property type="entry name" value="UDP-Glycosyltransferase/glycogen phosphorylase"/>
    <property type="match status" value="1"/>
</dbReference>